<feature type="transmembrane region" description="Helical" evidence="1">
    <location>
        <begin position="46"/>
        <end position="66"/>
    </location>
</feature>
<dbReference type="OrthoDB" id="21352at10239"/>
<reference evidence="2 3" key="1">
    <citation type="journal article" date="2010" name="Environ. Microbiol.">
        <title>Genomic analysis of oceanic cyanobacterial myoviruses compared with T4-like myoviruses from diverse hosts and environments.</title>
        <authorList>
            <person name="Sullivan M.B."/>
            <person name="Huang K.H."/>
            <person name="Ignacio-Espinoza J.C."/>
            <person name="Berlin A.M."/>
            <person name="Kelly L."/>
            <person name="Weigele P.R."/>
            <person name="DeFrancesco A.S."/>
            <person name="Kern S.E."/>
            <person name="Thompson L.R."/>
            <person name="Young S."/>
            <person name="Yandava C."/>
            <person name="Fu R."/>
            <person name="Krastins B."/>
            <person name="Chase M."/>
            <person name="Sarracino D."/>
            <person name="Osburne M.S."/>
            <person name="Henn M.R."/>
            <person name="Chisholm S.W."/>
        </authorList>
    </citation>
    <scope>NUCLEOTIDE SEQUENCE [LARGE SCALE GENOMIC DNA]</scope>
    <source>
        <strain evidence="2">NATL1A-15</strain>
    </source>
</reference>
<gene>
    <name evidence="2" type="primary">gp7</name>
    <name evidence="2" type="ORF">PSSM7_108</name>
</gene>
<keyword evidence="1" id="KW-1133">Transmembrane helix</keyword>
<evidence type="ECO:0000313" key="2">
    <source>
        <dbReference type="EMBL" id="ADO98995.1"/>
    </source>
</evidence>
<organism evidence="2 3">
    <name type="scientific">Prochlorococcus phage P-SSM7</name>
    <dbReference type="NCBI Taxonomy" id="445688"/>
    <lineage>
        <taxon>Viruses</taxon>
        <taxon>Duplodnaviria</taxon>
        <taxon>Heunggongvirae</taxon>
        <taxon>Uroviricota</taxon>
        <taxon>Caudoviricetes</taxon>
        <taxon>Pantevenvirales</taxon>
        <taxon>Kyanoviridae</taxon>
        <taxon>Palaemonvirus</taxon>
        <taxon>Palaemonvirus pssm7</taxon>
    </lineage>
</organism>
<name>E3SNM6_9CAUD</name>
<evidence type="ECO:0000313" key="3">
    <source>
        <dbReference type="Proteomes" id="UP000006532"/>
    </source>
</evidence>
<protein>
    <submittedName>
        <fullName evidence="2">Gp7</fullName>
    </submittedName>
</protein>
<dbReference type="Proteomes" id="UP000006532">
    <property type="component" value="Segment"/>
</dbReference>
<keyword evidence="1" id="KW-0472">Membrane</keyword>
<evidence type="ECO:0000256" key="1">
    <source>
        <dbReference type="SAM" id="Phobius"/>
    </source>
</evidence>
<keyword evidence="3" id="KW-1185">Reference proteome</keyword>
<sequence>MTEEAIKKILPHLCYTKEEVDILIRAAVEEARAIDEASMAKHNREATIISMILGFTTLALFVDGLLRILGIIPPFMHIDVNIIEKIADRVETDVIDKIRQVPLQKLLRR</sequence>
<dbReference type="EMBL" id="GU071103">
    <property type="protein sequence ID" value="ADO98995.1"/>
    <property type="molecule type" value="Genomic_DNA"/>
</dbReference>
<dbReference type="GeneID" id="10329497"/>
<keyword evidence="1" id="KW-0812">Transmembrane</keyword>
<proteinExistence type="predicted"/>
<accession>E3SNM6</accession>
<dbReference type="KEGG" id="vg:10329497"/>
<dbReference type="RefSeq" id="YP_004324939.1">
    <property type="nucleotide sequence ID" value="NC_015290.1"/>
</dbReference>